<dbReference type="Pfam" id="PF08159">
    <property type="entry name" value="NUC153"/>
    <property type="match status" value="1"/>
</dbReference>
<evidence type="ECO:0000256" key="4">
    <source>
        <dbReference type="ARBA" id="ARBA00022737"/>
    </source>
</evidence>
<dbReference type="InterPro" id="IPR056550">
    <property type="entry name" value="NOL10_2nd"/>
</dbReference>
<feature type="domain" description="Nucleolar protein 10-like second" evidence="8">
    <location>
        <begin position="383"/>
        <end position="431"/>
    </location>
</feature>
<dbReference type="InterPro" id="IPR015943">
    <property type="entry name" value="WD40/YVTN_repeat-like_dom_sf"/>
</dbReference>
<evidence type="ECO:0000313" key="10">
    <source>
        <dbReference type="EMBL" id="KAK0446027.1"/>
    </source>
</evidence>
<dbReference type="Proteomes" id="UP001175211">
    <property type="component" value="Unassembled WGS sequence"/>
</dbReference>
<feature type="compositionally biased region" description="Basic and acidic residues" evidence="6">
    <location>
        <begin position="607"/>
        <end position="616"/>
    </location>
</feature>
<comment type="caution">
    <text evidence="10">The sequence shown here is derived from an EMBL/GenBank/DDBJ whole genome shotgun (WGS) entry which is preliminary data.</text>
</comment>
<evidence type="ECO:0000259" key="8">
    <source>
        <dbReference type="Pfam" id="PF23097"/>
    </source>
</evidence>
<comment type="subcellular location">
    <subcellularLocation>
        <location evidence="1">Nucleus</location>
        <location evidence="1">Nucleolus</location>
    </subcellularLocation>
</comment>
<keyword evidence="4" id="KW-0677">Repeat</keyword>
<dbReference type="GeneID" id="85351536"/>
<dbReference type="InterPro" id="IPR036322">
    <property type="entry name" value="WD40_repeat_dom_sf"/>
</dbReference>
<dbReference type="AlphaFoldDB" id="A0AA39MTI1"/>
<dbReference type="EMBL" id="JAUEPS010000048">
    <property type="protein sequence ID" value="KAK0446027.1"/>
    <property type="molecule type" value="Genomic_DNA"/>
</dbReference>
<dbReference type="PANTHER" id="PTHR14927:SF0">
    <property type="entry name" value="NUCLEOLAR PROTEIN 10"/>
    <property type="match status" value="1"/>
</dbReference>
<evidence type="ECO:0000256" key="1">
    <source>
        <dbReference type="ARBA" id="ARBA00004604"/>
    </source>
</evidence>
<keyword evidence="5" id="KW-0539">Nucleus</keyword>
<dbReference type="Pfam" id="PF23098">
    <property type="entry name" value="Beta-prop_NOL10_N"/>
    <property type="match status" value="1"/>
</dbReference>
<feature type="region of interest" description="Disordered" evidence="6">
    <location>
        <begin position="542"/>
        <end position="732"/>
    </location>
</feature>
<name>A0AA39MTI1_ARMTA</name>
<dbReference type="InterPro" id="IPR056551">
    <property type="entry name" value="Beta-prop_NOL10_N"/>
</dbReference>
<evidence type="ECO:0000259" key="7">
    <source>
        <dbReference type="Pfam" id="PF08159"/>
    </source>
</evidence>
<organism evidence="10 11">
    <name type="scientific">Armillaria tabescens</name>
    <name type="common">Ringless honey mushroom</name>
    <name type="synonym">Agaricus tabescens</name>
    <dbReference type="NCBI Taxonomy" id="1929756"/>
    <lineage>
        <taxon>Eukaryota</taxon>
        <taxon>Fungi</taxon>
        <taxon>Dikarya</taxon>
        <taxon>Basidiomycota</taxon>
        <taxon>Agaricomycotina</taxon>
        <taxon>Agaricomycetes</taxon>
        <taxon>Agaricomycetidae</taxon>
        <taxon>Agaricales</taxon>
        <taxon>Marasmiineae</taxon>
        <taxon>Physalacriaceae</taxon>
        <taxon>Desarmillaria</taxon>
    </lineage>
</organism>
<accession>A0AA39MTI1</accession>
<feature type="compositionally biased region" description="Low complexity" evidence="6">
    <location>
        <begin position="581"/>
        <end position="590"/>
    </location>
</feature>
<feature type="region of interest" description="Disordered" evidence="6">
    <location>
        <begin position="484"/>
        <end position="514"/>
    </location>
</feature>
<keyword evidence="3" id="KW-0853">WD repeat</keyword>
<evidence type="ECO:0000256" key="3">
    <source>
        <dbReference type="ARBA" id="ARBA00022574"/>
    </source>
</evidence>
<evidence type="ECO:0000256" key="2">
    <source>
        <dbReference type="ARBA" id="ARBA00005264"/>
    </source>
</evidence>
<evidence type="ECO:0000313" key="11">
    <source>
        <dbReference type="Proteomes" id="UP001175211"/>
    </source>
</evidence>
<dbReference type="RefSeq" id="XP_060325668.1">
    <property type="nucleotide sequence ID" value="XM_060467988.1"/>
</dbReference>
<keyword evidence="11" id="KW-1185">Reference proteome</keyword>
<dbReference type="GO" id="GO:0032040">
    <property type="term" value="C:small-subunit processome"/>
    <property type="evidence" value="ECO:0007669"/>
    <property type="project" value="TreeGrafter"/>
</dbReference>
<reference evidence="10" key="1">
    <citation type="submission" date="2023-06" db="EMBL/GenBank/DDBJ databases">
        <authorList>
            <consortium name="Lawrence Berkeley National Laboratory"/>
            <person name="Ahrendt S."/>
            <person name="Sahu N."/>
            <person name="Indic B."/>
            <person name="Wong-Bajracharya J."/>
            <person name="Merenyi Z."/>
            <person name="Ke H.-M."/>
            <person name="Monk M."/>
            <person name="Kocsube S."/>
            <person name="Drula E."/>
            <person name="Lipzen A."/>
            <person name="Balint B."/>
            <person name="Henrissat B."/>
            <person name="Andreopoulos B."/>
            <person name="Martin F.M."/>
            <person name="Harder C.B."/>
            <person name="Rigling D."/>
            <person name="Ford K.L."/>
            <person name="Foster G.D."/>
            <person name="Pangilinan J."/>
            <person name="Papanicolaou A."/>
            <person name="Barry K."/>
            <person name="LaButti K."/>
            <person name="Viragh M."/>
            <person name="Koriabine M."/>
            <person name="Yan M."/>
            <person name="Riley R."/>
            <person name="Champramary S."/>
            <person name="Plett K.L."/>
            <person name="Tsai I.J."/>
            <person name="Slot J."/>
            <person name="Sipos G."/>
            <person name="Plett J."/>
            <person name="Nagy L.G."/>
            <person name="Grigoriev I.V."/>
        </authorList>
    </citation>
    <scope>NUCLEOTIDE SEQUENCE</scope>
    <source>
        <strain evidence="10">CCBAS 213</strain>
    </source>
</reference>
<dbReference type="PANTHER" id="PTHR14927">
    <property type="entry name" value="NUCLEOLAR PROTEIN 10"/>
    <property type="match status" value="1"/>
</dbReference>
<feature type="compositionally biased region" description="Polar residues" evidence="6">
    <location>
        <begin position="670"/>
        <end position="682"/>
    </location>
</feature>
<evidence type="ECO:0000256" key="6">
    <source>
        <dbReference type="SAM" id="MobiDB-lite"/>
    </source>
</evidence>
<protein>
    <submittedName>
        <fullName evidence="10">NUC153 and WD40 repeat-containing nucleolar rRNA processing-related protein</fullName>
    </submittedName>
</protein>
<gene>
    <name evidence="10" type="ORF">EV420DRAFT_1276911</name>
</gene>
<dbReference type="Gene3D" id="2.130.10.10">
    <property type="entry name" value="YVTN repeat-like/Quinoprotein amine dehydrogenase"/>
    <property type="match status" value="1"/>
</dbReference>
<feature type="domain" description="Nucleolar protein 10-like N-terminal" evidence="9">
    <location>
        <begin position="19"/>
        <end position="379"/>
    </location>
</feature>
<dbReference type="InterPro" id="IPR012580">
    <property type="entry name" value="NUC153"/>
</dbReference>
<feature type="domain" description="NUC153" evidence="7">
    <location>
        <begin position="513"/>
        <end position="540"/>
    </location>
</feature>
<dbReference type="Pfam" id="PF23097">
    <property type="entry name" value="NOL10_2nd"/>
    <property type="match status" value="1"/>
</dbReference>
<comment type="similarity">
    <text evidence="2">Belongs to the WD repeat NOL10/ENP2 family.</text>
</comment>
<proteinExistence type="inferred from homology"/>
<sequence>MAADAQEVKVYTVNGAAAGSSSSLPDWLTRKRAGKGKRAVREHFEGTIELIQGFEFPEASNRIKTTRDGTHAIATGTYKPQMRVWDLSQLSQKFERHTDAENVDFVMLSDDWTKSIHLQNDRTIELHTQGGFHYRTRIPRFGRSLAYHFPSCDALFSASGNEIYRLNLDQGRFMTPLVLQADEEIAGVNIIDVNPAHQLWGFGIDGSGSVHFWDPRSRSCLGILRIPTSRLSTPDVVSVTALSSRDDGLTYAVGTSTGHSLLYDIRAARPFAIKDQGYGLPVKSLLWIEGGSRMAGDGMILSADKKVIKIWDRNTPSTNFVSITPATDLNHVHHVPGSGLLMTANEGIQMGTYFIPQLGPAPRWASFLENITEEMEDQTLRSVYEDYKFVERKELSTLGLDHLVGTPALKPYMHGYFVSLKLYETARLIVNPFAYAEHREKMVHEKMEKMAETRIRTKKDVGVKVNKALAEKILKEEERALKKKRKAAERKGENEMDVDEPASQQKKPSLLSDPRFSQVFEDAAFAIDETSREYALLNPSSVAQSRIGKSKTAVEDEEEESDKSSSDGLGNSEDDSDDGSESGSDSSDAGELTKFDRRARPGQQNVRAKEAYDRTRQQNRVANVNMVPMRVQNGPRSMDKDATFGQRRKGPSKAAPRSNPLDSEVELSWVPSNAGQKSGAKSQQKRKGVETFGAGLERGGEPMAEVAEHDRKGRTQRRQGVRSGSKNVFRRM</sequence>
<dbReference type="GO" id="GO:0030686">
    <property type="term" value="C:90S preribosome"/>
    <property type="evidence" value="ECO:0007669"/>
    <property type="project" value="TreeGrafter"/>
</dbReference>
<dbReference type="GO" id="GO:0000462">
    <property type="term" value="P:maturation of SSU-rRNA from tricistronic rRNA transcript (SSU-rRNA, 5.8S rRNA, LSU-rRNA)"/>
    <property type="evidence" value="ECO:0007669"/>
    <property type="project" value="TreeGrafter"/>
</dbReference>
<dbReference type="SUPFAM" id="SSF50978">
    <property type="entry name" value="WD40 repeat-like"/>
    <property type="match status" value="1"/>
</dbReference>
<evidence type="ECO:0000259" key="9">
    <source>
        <dbReference type="Pfam" id="PF23098"/>
    </source>
</evidence>
<dbReference type="InterPro" id="IPR040382">
    <property type="entry name" value="NOL10/Enp2"/>
</dbReference>
<evidence type="ECO:0000256" key="5">
    <source>
        <dbReference type="ARBA" id="ARBA00023242"/>
    </source>
</evidence>